<dbReference type="Pfam" id="PF13091">
    <property type="entry name" value="PLDc_2"/>
    <property type="match status" value="2"/>
</dbReference>
<name>A0ABT0S4E8_9SPHN</name>
<dbReference type="InterPro" id="IPR025202">
    <property type="entry name" value="PLD-like_dom"/>
</dbReference>
<dbReference type="EMBL" id="JAMGBE010000004">
    <property type="protein sequence ID" value="MCL6730742.1"/>
    <property type="molecule type" value="Genomic_DNA"/>
</dbReference>
<evidence type="ECO:0000256" key="5">
    <source>
        <dbReference type="ARBA" id="ARBA00029594"/>
    </source>
</evidence>
<dbReference type="PANTHER" id="PTHR21248:SF12">
    <property type="entry name" value="CARDIOLIPIN SYNTHASE C"/>
    <property type="match status" value="1"/>
</dbReference>
<comment type="subcellular location">
    <subcellularLocation>
        <location evidence="2">Secreted</location>
    </subcellularLocation>
</comment>
<evidence type="ECO:0000256" key="4">
    <source>
        <dbReference type="ARBA" id="ARBA00022525"/>
    </source>
</evidence>
<protein>
    <recommendedName>
        <fullName evidence="3">Phospholipase D</fullName>
    </recommendedName>
    <alternativeName>
        <fullName evidence="5">Choline phosphatase</fullName>
    </alternativeName>
</protein>
<organism evidence="7 8">
    <name type="scientific">Sphingomonas hankyongi</name>
    <dbReference type="NCBI Taxonomy" id="2908209"/>
    <lineage>
        <taxon>Bacteria</taxon>
        <taxon>Pseudomonadati</taxon>
        <taxon>Pseudomonadota</taxon>
        <taxon>Alphaproteobacteria</taxon>
        <taxon>Sphingomonadales</taxon>
        <taxon>Sphingomonadaceae</taxon>
        <taxon>Sphingomonas</taxon>
    </lineage>
</organism>
<dbReference type="InterPro" id="IPR001736">
    <property type="entry name" value="PLipase_D/transphosphatidylase"/>
</dbReference>
<dbReference type="Proteomes" id="UP001165342">
    <property type="component" value="Unassembled WGS sequence"/>
</dbReference>
<proteinExistence type="predicted"/>
<dbReference type="SMART" id="SM00155">
    <property type="entry name" value="PLDc"/>
    <property type="match status" value="2"/>
</dbReference>
<feature type="domain" description="PLD phosphodiesterase" evidence="6">
    <location>
        <begin position="289"/>
        <end position="315"/>
    </location>
</feature>
<accession>A0ABT0S4E8</accession>
<dbReference type="Gene3D" id="3.30.870.10">
    <property type="entry name" value="Endonuclease Chain A"/>
    <property type="match status" value="2"/>
</dbReference>
<dbReference type="PROSITE" id="PS50035">
    <property type="entry name" value="PLD"/>
    <property type="match status" value="2"/>
</dbReference>
<keyword evidence="4" id="KW-0964">Secreted</keyword>
<sequence length="390" mass="45012">MADASSEPVSSPPIRAEIAGNRLELIESGEARLEMLLELIAGAQESVRMLMYMFNPDRGGDVVRHALAAAAARGVEVKLLIDSFGSAATPQFFSELAEKGGEYCVFNPSFGRRYLLRNHQKLIVIDGQTVLIGGANIDATYLNDRGSTHWRDLWLRLDGPEAALPARYFDSLFRWSKRPRSKMRSLRRLIGEFSEWRGPLQWKFSGPMSRRNSWWRSIGRDIGQARRLDMIFAYFAPPGAMLRRIGRVGHRGEARVVNAAKSDNNATVAAARHSYSRLLRRHVRLYEYQPAKLHTKLAIVDDIVHIGSSNFDYRSFYINMEIMLRVKDAHFAHQMRAYFERELKDCKWITPELHARRATMWRRIKWAVSHFLVNVTDYTVTRRLNFRIER</sequence>
<dbReference type="RefSeq" id="WP_249832244.1">
    <property type="nucleotide sequence ID" value="NZ_JAMGBE010000004.1"/>
</dbReference>
<dbReference type="PANTHER" id="PTHR21248">
    <property type="entry name" value="CARDIOLIPIN SYNTHASE"/>
    <property type="match status" value="1"/>
</dbReference>
<comment type="caution">
    <text evidence="7">The sequence shown here is derived from an EMBL/GenBank/DDBJ whole genome shotgun (WGS) entry which is preliminary data.</text>
</comment>
<dbReference type="SUPFAM" id="SSF56024">
    <property type="entry name" value="Phospholipase D/nuclease"/>
    <property type="match status" value="2"/>
</dbReference>
<reference evidence="7" key="1">
    <citation type="submission" date="2022-05" db="EMBL/GenBank/DDBJ databases">
        <authorList>
            <person name="Jo J.-H."/>
            <person name="Im W.-T."/>
        </authorList>
    </citation>
    <scope>NUCLEOTIDE SEQUENCE</scope>
    <source>
        <strain evidence="7">SE220</strain>
    </source>
</reference>
<evidence type="ECO:0000313" key="7">
    <source>
        <dbReference type="EMBL" id="MCL6730742.1"/>
    </source>
</evidence>
<gene>
    <name evidence="7" type="ORF">LZ538_11865</name>
</gene>
<comment type="function">
    <text evidence="1">Could be a virulence factor.</text>
</comment>
<evidence type="ECO:0000313" key="8">
    <source>
        <dbReference type="Proteomes" id="UP001165342"/>
    </source>
</evidence>
<evidence type="ECO:0000256" key="1">
    <source>
        <dbReference type="ARBA" id="ARBA00003145"/>
    </source>
</evidence>
<evidence type="ECO:0000259" key="6">
    <source>
        <dbReference type="PROSITE" id="PS50035"/>
    </source>
</evidence>
<evidence type="ECO:0000256" key="2">
    <source>
        <dbReference type="ARBA" id="ARBA00004613"/>
    </source>
</evidence>
<evidence type="ECO:0000256" key="3">
    <source>
        <dbReference type="ARBA" id="ARBA00018392"/>
    </source>
</evidence>
<feature type="domain" description="PLD phosphodiesterase" evidence="6">
    <location>
        <begin position="114"/>
        <end position="141"/>
    </location>
</feature>
<keyword evidence="8" id="KW-1185">Reference proteome</keyword>